<feature type="transmembrane region" description="Helical" evidence="1">
    <location>
        <begin position="112"/>
        <end position="133"/>
    </location>
</feature>
<evidence type="ECO:0000256" key="1">
    <source>
        <dbReference type="SAM" id="Phobius"/>
    </source>
</evidence>
<reference evidence="2 3" key="2">
    <citation type="submission" date="2018-11" db="EMBL/GenBank/DDBJ databases">
        <authorList>
            <consortium name="Pathogen Informatics"/>
        </authorList>
    </citation>
    <scope>NUCLEOTIDE SEQUENCE [LARGE SCALE GENOMIC DNA]</scope>
</reference>
<feature type="transmembrane region" description="Helical" evidence="1">
    <location>
        <begin position="153"/>
        <end position="177"/>
    </location>
</feature>
<proteinExistence type="predicted"/>
<accession>A0A183ITP6</accession>
<dbReference type="WBParaSite" id="SBAD_0000725801-mRNA-1">
    <property type="protein sequence ID" value="SBAD_0000725801-mRNA-1"/>
    <property type="gene ID" value="SBAD_0000725801"/>
</dbReference>
<keyword evidence="1" id="KW-1133">Transmembrane helix</keyword>
<organism evidence="4">
    <name type="scientific">Soboliphyme baturini</name>
    <dbReference type="NCBI Taxonomy" id="241478"/>
    <lineage>
        <taxon>Eukaryota</taxon>
        <taxon>Metazoa</taxon>
        <taxon>Ecdysozoa</taxon>
        <taxon>Nematoda</taxon>
        <taxon>Enoplea</taxon>
        <taxon>Dorylaimia</taxon>
        <taxon>Dioctophymatida</taxon>
        <taxon>Dioctophymatoidea</taxon>
        <taxon>Soboliphymatidae</taxon>
        <taxon>Soboliphyme</taxon>
    </lineage>
</organism>
<dbReference type="Proteomes" id="UP000270296">
    <property type="component" value="Unassembled WGS sequence"/>
</dbReference>
<reference evidence="4" key="1">
    <citation type="submission" date="2016-06" db="UniProtKB">
        <authorList>
            <consortium name="WormBaseParasite"/>
        </authorList>
    </citation>
    <scope>IDENTIFICATION</scope>
</reference>
<dbReference type="EMBL" id="UZAM01010227">
    <property type="protein sequence ID" value="VDP11435.1"/>
    <property type="molecule type" value="Genomic_DNA"/>
</dbReference>
<evidence type="ECO:0000313" key="4">
    <source>
        <dbReference type="WBParaSite" id="SBAD_0000725801-mRNA-1"/>
    </source>
</evidence>
<gene>
    <name evidence="2" type="ORF">SBAD_LOCUS6993</name>
</gene>
<dbReference type="AlphaFoldDB" id="A0A183ITP6"/>
<evidence type="ECO:0000313" key="2">
    <source>
        <dbReference type="EMBL" id="VDP11435.1"/>
    </source>
</evidence>
<keyword evidence="1" id="KW-0812">Transmembrane</keyword>
<evidence type="ECO:0000313" key="3">
    <source>
        <dbReference type="Proteomes" id="UP000270296"/>
    </source>
</evidence>
<name>A0A183ITP6_9BILA</name>
<protein>
    <submittedName>
        <fullName evidence="2 4">Uncharacterized protein</fullName>
    </submittedName>
</protein>
<dbReference type="OrthoDB" id="5828479at2759"/>
<sequence>MKRNGGQLKSKERVRTHLIYFAGRSTRAQKKIRRRRGVSIVKNVVQHDAAVQTPYELDPSEWTGNQRVVHFGPMAYRDPMLYYYPKGWNVMYPAHFGFFPYRTRKFRGSSPIVCLSAFGTFFAIGGCAMVYLAYNAISLNGFFTVEPLKVFTYAPLCKATNFCACAPFFFNLCYLVAC</sequence>
<keyword evidence="1" id="KW-0472">Membrane</keyword>
<keyword evidence="3" id="KW-1185">Reference proteome</keyword>